<dbReference type="InterPro" id="IPR040706">
    <property type="entry name" value="Zf-MYST"/>
</dbReference>
<dbReference type="EMBL" id="UYRU01072930">
    <property type="protein sequence ID" value="VDN22847.1"/>
    <property type="molecule type" value="Genomic_DNA"/>
</dbReference>
<feature type="compositionally biased region" description="Pro residues" evidence="1">
    <location>
        <begin position="1"/>
        <end position="16"/>
    </location>
</feature>
<protein>
    <recommendedName>
        <fullName evidence="2">MYST zinc finger domain-containing protein</fullName>
    </recommendedName>
</protein>
<dbReference type="OrthoDB" id="787137at2759"/>
<dbReference type="AlphaFoldDB" id="A0A3P7MHG1"/>
<dbReference type="Gene3D" id="3.30.60.60">
    <property type="entry name" value="N-acetyl transferase-like"/>
    <property type="match status" value="1"/>
</dbReference>
<gene>
    <name evidence="3" type="ORF">DILT_LOCUS14139</name>
</gene>
<feature type="region of interest" description="Disordered" evidence="1">
    <location>
        <begin position="1"/>
        <end position="46"/>
    </location>
</feature>
<accession>A0A3P7MHG1</accession>
<evidence type="ECO:0000256" key="1">
    <source>
        <dbReference type="SAM" id="MobiDB-lite"/>
    </source>
</evidence>
<evidence type="ECO:0000313" key="4">
    <source>
        <dbReference type="Proteomes" id="UP000281553"/>
    </source>
</evidence>
<keyword evidence="4" id="KW-1185">Reference proteome</keyword>
<feature type="domain" description="MYST zinc finger" evidence="2">
    <location>
        <begin position="49"/>
        <end position="82"/>
    </location>
</feature>
<evidence type="ECO:0000259" key="2">
    <source>
        <dbReference type="Pfam" id="PF17772"/>
    </source>
</evidence>
<reference evidence="3 4" key="1">
    <citation type="submission" date="2018-11" db="EMBL/GenBank/DDBJ databases">
        <authorList>
            <consortium name="Pathogen Informatics"/>
        </authorList>
    </citation>
    <scope>NUCLEOTIDE SEQUENCE [LARGE SCALE GENOMIC DNA]</scope>
</reference>
<name>A0A3P7MHG1_DIBLA</name>
<evidence type="ECO:0000313" key="3">
    <source>
        <dbReference type="EMBL" id="VDN22847.1"/>
    </source>
</evidence>
<dbReference type="Pfam" id="PF17772">
    <property type="entry name" value="zf-MYST"/>
    <property type="match status" value="1"/>
</dbReference>
<organism evidence="3 4">
    <name type="scientific">Dibothriocephalus latus</name>
    <name type="common">Fish tapeworm</name>
    <name type="synonym">Diphyllobothrium latum</name>
    <dbReference type="NCBI Taxonomy" id="60516"/>
    <lineage>
        <taxon>Eukaryota</taxon>
        <taxon>Metazoa</taxon>
        <taxon>Spiralia</taxon>
        <taxon>Lophotrochozoa</taxon>
        <taxon>Platyhelminthes</taxon>
        <taxon>Cestoda</taxon>
        <taxon>Eucestoda</taxon>
        <taxon>Diphyllobothriidea</taxon>
        <taxon>Diphyllobothriidae</taxon>
        <taxon>Dibothriocephalus</taxon>
    </lineage>
</organism>
<proteinExistence type="predicted"/>
<dbReference type="Proteomes" id="UP000281553">
    <property type="component" value="Unassembled WGS sequence"/>
</dbReference>
<sequence length="103" mass="11354">MPPPNNPRLLHPPPPLKDGAVNGITDDHSGGDQKQQQQPDLVASEPRFPSRIQLGKHIITTWYSAPYPSEYARSVSQRIFVCPGHYYSLLPTTTGRCICADTG</sequence>